<keyword evidence="2" id="KW-0812">Transmembrane</keyword>
<name>A0A4Z0YV26_9PEZI</name>
<sequence length="147" mass="16181">MYIPDVRRRDSVPPGPQSEVPGAEQQQQQQVFPVSHVTAYAPDDSIPNAKRHHYFVAWAIKTIPAVLPLSTASSSSLSKRADNASPNTTTSIVAGILVTAFVIFVGVFLYIYRRSIHIHKQARKRAATTVTEGGHPASPRCHRARTR</sequence>
<keyword evidence="2" id="KW-0472">Membrane</keyword>
<evidence type="ECO:0000256" key="1">
    <source>
        <dbReference type="SAM" id="MobiDB-lite"/>
    </source>
</evidence>
<dbReference type="OrthoDB" id="4773282at2759"/>
<keyword evidence="4" id="KW-1185">Reference proteome</keyword>
<dbReference type="STRING" id="37992.A0A4Z0YV26"/>
<proteinExistence type="predicted"/>
<feature type="region of interest" description="Disordered" evidence="1">
    <location>
        <begin position="1"/>
        <end position="28"/>
    </location>
</feature>
<keyword evidence="2" id="KW-1133">Transmembrane helix</keyword>
<feature type="compositionally biased region" description="Basic and acidic residues" evidence="1">
    <location>
        <begin position="1"/>
        <end position="11"/>
    </location>
</feature>
<protein>
    <submittedName>
        <fullName evidence="3">Uncharacterized protein</fullName>
    </submittedName>
</protein>
<comment type="caution">
    <text evidence="3">The sequence shown here is derived from an EMBL/GenBank/DDBJ whole genome shotgun (WGS) entry which is preliminary data.</text>
</comment>
<organism evidence="3 4">
    <name type="scientific">Xylaria hypoxylon</name>
    <dbReference type="NCBI Taxonomy" id="37992"/>
    <lineage>
        <taxon>Eukaryota</taxon>
        <taxon>Fungi</taxon>
        <taxon>Dikarya</taxon>
        <taxon>Ascomycota</taxon>
        <taxon>Pezizomycotina</taxon>
        <taxon>Sordariomycetes</taxon>
        <taxon>Xylariomycetidae</taxon>
        <taxon>Xylariales</taxon>
        <taxon>Xylariaceae</taxon>
        <taxon>Xylaria</taxon>
    </lineage>
</organism>
<feature type="region of interest" description="Disordered" evidence="1">
    <location>
        <begin position="127"/>
        <end position="147"/>
    </location>
</feature>
<accession>A0A4Z0YV26</accession>
<feature type="transmembrane region" description="Helical" evidence="2">
    <location>
        <begin position="54"/>
        <end position="72"/>
    </location>
</feature>
<dbReference type="EMBL" id="SKBN01000134">
    <property type="protein sequence ID" value="TGJ82283.1"/>
    <property type="molecule type" value="Genomic_DNA"/>
</dbReference>
<feature type="transmembrane region" description="Helical" evidence="2">
    <location>
        <begin position="92"/>
        <end position="112"/>
    </location>
</feature>
<gene>
    <name evidence="3" type="ORF">E0Z10_g6470</name>
</gene>
<evidence type="ECO:0000313" key="4">
    <source>
        <dbReference type="Proteomes" id="UP000297716"/>
    </source>
</evidence>
<dbReference type="Proteomes" id="UP000297716">
    <property type="component" value="Unassembled WGS sequence"/>
</dbReference>
<dbReference type="AlphaFoldDB" id="A0A4Z0YV26"/>
<reference evidence="3 4" key="1">
    <citation type="submission" date="2019-03" db="EMBL/GenBank/DDBJ databases">
        <title>Draft genome sequence of Xylaria hypoxylon DSM 108379, a ubiquitous saprotrophic-parasitic fungi on hardwood.</title>
        <authorList>
            <person name="Buettner E."/>
            <person name="Leonhardt S."/>
            <person name="Gebauer A.M."/>
            <person name="Liers C."/>
            <person name="Hofrichter M."/>
            <person name="Kellner H."/>
        </authorList>
    </citation>
    <scope>NUCLEOTIDE SEQUENCE [LARGE SCALE GENOMIC DNA]</scope>
    <source>
        <strain evidence="3 4">DSM 108379</strain>
    </source>
</reference>
<evidence type="ECO:0000313" key="3">
    <source>
        <dbReference type="EMBL" id="TGJ82283.1"/>
    </source>
</evidence>
<evidence type="ECO:0000256" key="2">
    <source>
        <dbReference type="SAM" id="Phobius"/>
    </source>
</evidence>